<evidence type="ECO:0000313" key="2">
    <source>
        <dbReference type="Proteomes" id="UP000621540"/>
    </source>
</evidence>
<dbReference type="Proteomes" id="UP000621540">
    <property type="component" value="Unassembled WGS sequence"/>
</dbReference>
<protein>
    <submittedName>
        <fullName evidence="1">DUF3783 domain-containing protein</fullName>
    </submittedName>
</protein>
<keyword evidence="2" id="KW-1185">Reference proteome</keyword>
<evidence type="ECO:0000313" key="1">
    <source>
        <dbReference type="EMBL" id="MBC5753965.1"/>
    </source>
</evidence>
<accession>A0ABR7IAJ4</accession>
<comment type="caution">
    <text evidence="1">The sequence shown here is derived from an EMBL/GenBank/DDBJ whole genome shotgun (WGS) entry which is preliminary data.</text>
</comment>
<dbReference type="InterPro" id="IPR016621">
    <property type="entry name" value="UCP014543"/>
</dbReference>
<reference evidence="1 2" key="1">
    <citation type="submission" date="2020-08" db="EMBL/GenBank/DDBJ databases">
        <title>Genome public.</title>
        <authorList>
            <person name="Liu C."/>
            <person name="Sun Q."/>
        </authorList>
    </citation>
    <scope>NUCLEOTIDE SEQUENCE [LARGE SCALE GENOMIC DNA]</scope>
    <source>
        <strain evidence="1 2">BX0805</strain>
    </source>
</reference>
<name>A0ABR7IAJ4_9FIRM</name>
<proteinExistence type="predicted"/>
<dbReference type="RefSeq" id="WP_186982194.1">
    <property type="nucleotide sequence ID" value="NZ_JACOQH010000005.1"/>
</dbReference>
<organism evidence="1 2">
    <name type="scientific">Roseburia yibonii</name>
    <dbReference type="NCBI Taxonomy" id="2763063"/>
    <lineage>
        <taxon>Bacteria</taxon>
        <taxon>Bacillati</taxon>
        <taxon>Bacillota</taxon>
        <taxon>Clostridia</taxon>
        <taxon>Lachnospirales</taxon>
        <taxon>Lachnospiraceae</taxon>
        <taxon>Roseburia</taxon>
    </lineage>
</organism>
<dbReference type="EMBL" id="JACOQH010000005">
    <property type="protein sequence ID" value="MBC5753965.1"/>
    <property type="molecule type" value="Genomic_DNA"/>
</dbReference>
<gene>
    <name evidence="1" type="ORF">H8Z76_07985</name>
</gene>
<dbReference type="Pfam" id="PF12646">
    <property type="entry name" value="DUF3783"/>
    <property type="match status" value="1"/>
</dbReference>
<sequence>MTPLILFYNLSNEKGKKIRLICLKLHIRIKQVDPVDYAKPIGMLAGIKDFPTPQDDASFSSDPKREAFTDEMLVMKDFDGRLLDRFLLEMRRAKIARVALKAVLTPDNITWNSFALHDELQKEHEAMTKEPPSAT</sequence>